<reference evidence="2" key="1">
    <citation type="submission" date="2022-05" db="EMBL/GenBank/DDBJ databases">
        <authorList>
            <person name="Okamura Y."/>
        </authorList>
    </citation>
    <scope>NUCLEOTIDE SEQUENCE</scope>
</reference>
<dbReference type="Pfam" id="PF14780">
    <property type="entry name" value="NEPRO_N"/>
    <property type="match status" value="1"/>
</dbReference>
<dbReference type="Proteomes" id="UP001152562">
    <property type="component" value="Unassembled WGS sequence"/>
</dbReference>
<evidence type="ECO:0000313" key="3">
    <source>
        <dbReference type="Proteomes" id="UP001152562"/>
    </source>
</evidence>
<dbReference type="GO" id="GO:0045747">
    <property type="term" value="P:positive regulation of Notch signaling pathway"/>
    <property type="evidence" value="ECO:0007669"/>
    <property type="project" value="TreeGrafter"/>
</dbReference>
<dbReference type="GO" id="GO:0005634">
    <property type="term" value="C:nucleus"/>
    <property type="evidence" value="ECO:0007669"/>
    <property type="project" value="TreeGrafter"/>
</dbReference>
<feature type="domain" description="Nucleolus and neural progenitor protein-like N-terminal" evidence="1">
    <location>
        <begin position="5"/>
        <end position="184"/>
    </location>
</feature>
<dbReference type="AlphaFoldDB" id="A0A9P0TSW7"/>
<dbReference type="InterPro" id="IPR027951">
    <property type="entry name" value="Nepro_N"/>
</dbReference>
<dbReference type="PANTHER" id="PTHR34761">
    <property type="entry name" value="NUCLEOLUS AND NEURAL PROGENITOR PROTEIN"/>
    <property type="match status" value="1"/>
</dbReference>
<sequence>MLEPWNNKAVLPPPMNTFLCKNKKDIRDIRLNTNNIIQVLSKQSPLHQESALFSRFLYKFDKKFRNDIGYRNFKKVNTALKKYLTLNLLKDLQRFASLLPNKDDELYLPTRQMMEYVLVRIMSFSKLMLRIVICAKQAAIFYLDRIKRGESHWMCLMPYALLSRIWSMAQVLLQHSCNWYNQLHPLLEILQPKGLNFLPLEYKMPDDLEVWCDLKNLNEYGNFEWTHKVKIKMEPMILNDLDGNLCDSIFEFVNKINENMEVPEEVNSTITTIKETLNETNPYFHDDIGVPVSRQNLQTNNNSVSKISKGILDKSQVKESFKAEDISVVVDRRESNVITYIHSIDNISNNNGLKKFIDIEEVYRNKNEDKALTGHLSVMQWLTLKASLLKLTVDGFLPRKLNRKIQYIWREKCLYYK</sequence>
<dbReference type="EMBL" id="CALOZG010000085">
    <property type="protein sequence ID" value="CAH4037829.1"/>
    <property type="molecule type" value="Genomic_DNA"/>
</dbReference>
<protein>
    <recommendedName>
        <fullName evidence="1">Nucleolus and neural progenitor protein-like N-terminal domain-containing protein</fullName>
    </recommendedName>
</protein>
<dbReference type="PANTHER" id="PTHR34761:SF1">
    <property type="entry name" value="NUCLEOLUS AND NEURAL PROGENITOR PROTEIN"/>
    <property type="match status" value="1"/>
</dbReference>
<dbReference type="InterPro" id="IPR052835">
    <property type="entry name" value="Nepro"/>
</dbReference>
<keyword evidence="3" id="KW-1185">Reference proteome</keyword>
<accession>A0A9P0TSW7</accession>
<comment type="caution">
    <text evidence="2">The sequence shown here is derived from an EMBL/GenBank/DDBJ whole genome shotgun (WGS) entry which is preliminary data.</text>
</comment>
<evidence type="ECO:0000313" key="2">
    <source>
        <dbReference type="EMBL" id="CAH4037829.1"/>
    </source>
</evidence>
<organism evidence="2 3">
    <name type="scientific">Pieris brassicae</name>
    <name type="common">White butterfly</name>
    <name type="synonym">Large white butterfly</name>
    <dbReference type="NCBI Taxonomy" id="7116"/>
    <lineage>
        <taxon>Eukaryota</taxon>
        <taxon>Metazoa</taxon>
        <taxon>Ecdysozoa</taxon>
        <taxon>Arthropoda</taxon>
        <taxon>Hexapoda</taxon>
        <taxon>Insecta</taxon>
        <taxon>Pterygota</taxon>
        <taxon>Neoptera</taxon>
        <taxon>Endopterygota</taxon>
        <taxon>Lepidoptera</taxon>
        <taxon>Glossata</taxon>
        <taxon>Ditrysia</taxon>
        <taxon>Papilionoidea</taxon>
        <taxon>Pieridae</taxon>
        <taxon>Pierinae</taxon>
        <taxon>Pieris</taxon>
    </lineage>
</organism>
<proteinExistence type="predicted"/>
<name>A0A9P0TSW7_PIEBR</name>
<evidence type="ECO:0000259" key="1">
    <source>
        <dbReference type="Pfam" id="PF14780"/>
    </source>
</evidence>
<gene>
    <name evidence="2" type="ORF">PIBRA_LOCUS13450</name>
</gene>